<dbReference type="GO" id="GO:0070814">
    <property type="term" value="P:hydrogen sulfide biosynthetic process"/>
    <property type="evidence" value="ECO:0007669"/>
    <property type="project" value="UniProtKB-UniPathway"/>
</dbReference>
<comment type="cofactor">
    <cofactor evidence="11 12">
        <name>FMN</name>
        <dbReference type="ChEBI" id="CHEBI:58210"/>
    </cofactor>
    <text evidence="11 12">Binds 1 FMN per subunit.</text>
</comment>
<name>A0A3N1P944_9GAMM</name>
<dbReference type="PRINTS" id="PR00371">
    <property type="entry name" value="FPNCR"/>
</dbReference>
<evidence type="ECO:0000256" key="8">
    <source>
        <dbReference type="ARBA" id="ARBA00023002"/>
    </source>
</evidence>
<feature type="binding site" evidence="12">
    <location>
        <begin position="381"/>
        <end position="384"/>
    </location>
    <ligand>
        <name>FAD</name>
        <dbReference type="ChEBI" id="CHEBI:57692"/>
    </ligand>
</feature>
<evidence type="ECO:0000256" key="12">
    <source>
        <dbReference type="PIRSR" id="PIRSR000207-1"/>
    </source>
</evidence>
<dbReference type="Gene3D" id="1.20.990.10">
    <property type="entry name" value="NADPH-cytochrome p450 Reductase, Chain A, domain 3"/>
    <property type="match status" value="1"/>
</dbReference>
<protein>
    <recommendedName>
        <fullName evidence="11">Sulfite reductase [NADPH] flavoprotein alpha-component</fullName>
        <shortName evidence="11">SiR-FP</shortName>
        <ecNumber evidence="11">1.8.1.2</ecNumber>
    </recommendedName>
</protein>
<dbReference type="GO" id="GO:0019344">
    <property type="term" value="P:cysteine biosynthetic process"/>
    <property type="evidence" value="ECO:0007669"/>
    <property type="project" value="UniProtKB-KW"/>
</dbReference>
<feature type="region of interest" description="Disordered" evidence="13">
    <location>
        <begin position="206"/>
        <end position="228"/>
    </location>
</feature>
<dbReference type="InterPro" id="IPR029039">
    <property type="entry name" value="Flavoprotein-like_sf"/>
</dbReference>
<reference evidence="16 17" key="1">
    <citation type="submission" date="2018-11" db="EMBL/GenBank/DDBJ databases">
        <title>Genomic Encyclopedia of Type Strains, Phase IV (KMG-IV): sequencing the most valuable type-strain genomes for metagenomic binning, comparative biology and taxonomic classification.</title>
        <authorList>
            <person name="Goeker M."/>
        </authorList>
    </citation>
    <scope>NUCLEOTIDE SEQUENCE [LARGE SCALE GENOMIC DNA]</scope>
    <source>
        <strain evidence="16 17">DSM 16974</strain>
    </source>
</reference>
<keyword evidence="7 11" id="KW-0249">Electron transport</keyword>
<comment type="caution">
    <text evidence="16">The sequence shown here is derived from an EMBL/GenBank/DDBJ whole genome shotgun (WGS) entry which is preliminary data.</text>
</comment>
<dbReference type="Pfam" id="PF00258">
    <property type="entry name" value="Flavodoxin_1"/>
    <property type="match status" value="1"/>
</dbReference>
<feature type="binding site" evidence="12">
    <location>
        <begin position="414"/>
        <end position="417"/>
    </location>
    <ligand>
        <name>FAD</name>
        <dbReference type="ChEBI" id="CHEBI:57692"/>
    </ligand>
</feature>
<evidence type="ECO:0000313" key="17">
    <source>
        <dbReference type="Proteomes" id="UP000273643"/>
    </source>
</evidence>
<evidence type="ECO:0000256" key="13">
    <source>
        <dbReference type="SAM" id="MobiDB-lite"/>
    </source>
</evidence>
<dbReference type="Proteomes" id="UP000273643">
    <property type="component" value="Unassembled WGS sequence"/>
</dbReference>
<keyword evidence="2 11" id="KW-0028">Amino-acid biosynthesis</keyword>
<dbReference type="PRINTS" id="PR00369">
    <property type="entry name" value="FLAVODOXIN"/>
</dbReference>
<feature type="binding site" evidence="12">
    <location>
        <position position="405"/>
    </location>
    <ligand>
        <name>FAD</name>
        <dbReference type="ChEBI" id="CHEBI:57692"/>
    </ligand>
</feature>
<dbReference type="EC" id="1.8.1.2" evidence="11"/>
<evidence type="ECO:0000313" key="16">
    <source>
        <dbReference type="EMBL" id="ROQ21246.1"/>
    </source>
</evidence>
<dbReference type="FunFam" id="3.40.50.80:FF:000001">
    <property type="entry name" value="NADPH--cytochrome P450 reductase 1"/>
    <property type="match status" value="1"/>
</dbReference>
<dbReference type="Gene3D" id="2.40.30.10">
    <property type="entry name" value="Translation factors"/>
    <property type="match status" value="1"/>
</dbReference>
<dbReference type="Gene3D" id="3.40.50.360">
    <property type="match status" value="1"/>
</dbReference>
<evidence type="ECO:0000259" key="15">
    <source>
        <dbReference type="PROSITE" id="PS51384"/>
    </source>
</evidence>
<feature type="binding site" evidence="12">
    <location>
        <begin position="520"/>
        <end position="524"/>
    </location>
    <ligand>
        <name>NADP(+)</name>
        <dbReference type="ChEBI" id="CHEBI:58349"/>
    </ligand>
</feature>
<dbReference type="UniPathway" id="UPA00140">
    <property type="reaction ID" value="UER00207"/>
</dbReference>
<dbReference type="SUPFAM" id="SSF52218">
    <property type="entry name" value="Flavoproteins"/>
    <property type="match status" value="1"/>
</dbReference>
<organism evidence="16 17">
    <name type="scientific">Marinimicrobium koreense</name>
    <dbReference type="NCBI Taxonomy" id="306545"/>
    <lineage>
        <taxon>Bacteria</taxon>
        <taxon>Pseudomonadati</taxon>
        <taxon>Pseudomonadota</taxon>
        <taxon>Gammaproteobacteria</taxon>
        <taxon>Cellvibrionales</taxon>
        <taxon>Cellvibrionaceae</taxon>
        <taxon>Marinimicrobium</taxon>
    </lineage>
</organism>
<feature type="binding site" evidence="12">
    <location>
        <begin position="66"/>
        <end position="71"/>
    </location>
    <ligand>
        <name>FMN</name>
        <dbReference type="ChEBI" id="CHEBI:58210"/>
    </ligand>
</feature>
<dbReference type="SUPFAM" id="SSF63380">
    <property type="entry name" value="Riboflavin synthase domain-like"/>
    <property type="match status" value="1"/>
</dbReference>
<dbReference type="PANTHER" id="PTHR19384:SF128">
    <property type="entry name" value="NADPH OXIDOREDUCTASE A"/>
    <property type="match status" value="1"/>
</dbReference>
<dbReference type="RefSeq" id="WP_123638266.1">
    <property type="nucleotide sequence ID" value="NZ_RJUK01000001.1"/>
</dbReference>
<dbReference type="InterPro" id="IPR008254">
    <property type="entry name" value="Flavodoxin/NO_synth"/>
</dbReference>
<evidence type="ECO:0000256" key="11">
    <source>
        <dbReference type="PIRNR" id="PIRNR000207"/>
    </source>
</evidence>
<comment type="catalytic activity">
    <reaction evidence="10 11">
        <text>hydrogen sulfide + 3 NADP(+) + 3 H2O = sulfite + 3 NADPH + 4 H(+)</text>
        <dbReference type="Rhea" id="RHEA:13801"/>
        <dbReference type="ChEBI" id="CHEBI:15377"/>
        <dbReference type="ChEBI" id="CHEBI:15378"/>
        <dbReference type="ChEBI" id="CHEBI:17359"/>
        <dbReference type="ChEBI" id="CHEBI:29919"/>
        <dbReference type="ChEBI" id="CHEBI:57783"/>
        <dbReference type="ChEBI" id="CHEBI:58349"/>
        <dbReference type="EC" id="1.8.1.2"/>
    </reaction>
</comment>
<keyword evidence="9 11" id="KW-0198">Cysteine biosynthesis</keyword>
<feature type="binding site" evidence="12">
    <location>
        <position position="316"/>
    </location>
    <ligand>
        <name>FAD</name>
        <dbReference type="ChEBI" id="CHEBI:57692"/>
    </ligand>
</feature>
<evidence type="ECO:0000256" key="1">
    <source>
        <dbReference type="ARBA" id="ARBA00022448"/>
    </source>
</evidence>
<dbReference type="PROSITE" id="PS51384">
    <property type="entry name" value="FAD_FR"/>
    <property type="match status" value="1"/>
</dbReference>
<feature type="domain" description="FAD-binding FR-type" evidence="15">
    <location>
        <begin position="228"/>
        <end position="443"/>
    </location>
</feature>
<evidence type="ECO:0000256" key="10">
    <source>
        <dbReference type="ARBA" id="ARBA00052219"/>
    </source>
</evidence>
<dbReference type="InterPro" id="IPR001709">
    <property type="entry name" value="Flavoprot_Pyr_Nucl_cyt_Rdtase"/>
</dbReference>
<comment type="cofactor">
    <cofactor evidence="11 12">
        <name>FAD</name>
        <dbReference type="ChEBI" id="CHEBI:57692"/>
    </cofactor>
    <text evidence="11 12">Binds 1 FAD per subunit.</text>
</comment>
<accession>A0A3N1P944</accession>
<dbReference type="InterPro" id="IPR001094">
    <property type="entry name" value="Flavdoxin-like"/>
</dbReference>
<dbReference type="InterPro" id="IPR017927">
    <property type="entry name" value="FAD-bd_FR_type"/>
</dbReference>
<comment type="subunit">
    <text evidence="11">Alpha(8)-beta(8). The alpha component is a flavoprotein, the beta component is a hemoprotein.</text>
</comment>
<dbReference type="GO" id="GO:0004783">
    <property type="term" value="F:sulfite reductase (NADPH) activity"/>
    <property type="evidence" value="ECO:0007669"/>
    <property type="project" value="UniProtKB-EC"/>
</dbReference>
<dbReference type="Pfam" id="PF00667">
    <property type="entry name" value="FAD_binding_1"/>
    <property type="match status" value="1"/>
</dbReference>
<keyword evidence="1 11" id="KW-0813">Transport</keyword>
<feature type="binding site" evidence="12">
    <location>
        <position position="594"/>
    </location>
    <ligand>
        <name>FAD</name>
        <dbReference type="ChEBI" id="CHEBI:57692"/>
    </ligand>
</feature>
<feature type="binding site" evidence="12">
    <location>
        <begin position="149"/>
        <end position="158"/>
    </location>
    <ligand>
        <name>FMN</name>
        <dbReference type="ChEBI" id="CHEBI:58210"/>
    </ligand>
</feature>
<evidence type="ECO:0000256" key="7">
    <source>
        <dbReference type="ARBA" id="ARBA00022982"/>
    </source>
</evidence>
<sequence length="594" mass="66378">MNAPLPPSPLNDAQRQQIDALLRELNEQQLDWVQGYLAGYRAALQAGGEPSSASCSAVTLTILYGSQTGNAETLAEQLAEQARAQGLDVESLDMDEFPVRQLKKTERLALITSTHGEGDPPDNALGLHEYLHGRKAPKLGQLRYAVLSLGDSSYEYFCQTGVDFDQRLAALGAERMIDRADCDVDYEEAADQWMTQLLSTLKSETKSTAAVAPTPTASPSATAGHDRKHPFSAPLLDRVTLNGRGSSKAVHHLELSLEDSGLRYQPGDSLGVYVQNDPTLVARILEQTQLDGEQPVTLKDDSLTLHQALQHHLELTRLTPPTVQQWAKLSEASELQQLTNDKRGLIDWLHGRDLLDLLQEYPIGGLSAQTLVDHIRRLPPRLYSIASSQAAVDDEVHLTVAAVRYQQRERLREGVGSTWLADRLALDDTAPVFIDTNKNFRLPNDPNAPIVMIGPGTGVAPFRAFMQEREAEAHSGKNWLFFGDRNFRTDFLYQREWLQWRKQGLLSRLDVAFSRDGPDKVYVQHRIREAGAELWRWIEDGAHLYVCGDANAMAPDVHEALIDVVSTHGHKSRDSAEQYLRELTRSKRYQRDVY</sequence>
<dbReference type="SUPFAM" id="SSF52343">
    <property type="entry name" value="Ferredoxin reductase-like, C-terminal NADP-linked domain"/>
    <property type="match status" value="1"/>
</dbReference>
<dbReference type="InterPro" id="IPR010199">
    <property type="entry name" value="CysJ"/>
</dbReference>
<dbReference type="CDD" id="cd06199">
    <property type="entry name" value="SiR"/>
    <property type="match status" value="1"/>
</dbReference>
<keyword evidence="4 11" id="KW-0288">FMN</keyword>
<keyword evidence="3 11" id="KW-0285">Flavoprotein</keyword>
<dbReference type="PIRSF" id="PIRSF000207">
    <property type="entry name" value="SiR-FP_CysJ"/>
    <property type="match status" value="1"/>
</dbReference>
<dbReference type="InterPro" id="IPR039261">
    <property type="entry name" value="FNR_nucleotide-bd"/>
</dbReference>
<dbReference type="GO" id="GO:0005829">
    <property type="term" value="C:cytosol"/>
    <property type="evidence" value="ECO:0007669"/>
    <property type="project" value="TreeGrafter"/>
</dbReference>
<proteinExistence type="predicted"/>
<evidence type="ECO:0000256" key="9">
    <source>
        <dbReference type="ARBA" id="ARBA00023192"/>
    </source>
</evidence>
<keyword evidence="5 11" id="KW-0274">FAD</keyword>
<dbReference type="Pfam" id="PF00175">
    <property type="entry name" value="NAD_binding_1"/>
    <property type="match status" value="1"/>
</dbReference>
<evidence type="ECO:0000256" key="5">
    <source>
        <dbReference type="ARBA" id="ARBA00022827"/>
    </source>
</evidence>
<dbReference type="InterPro" id="IPR017938">
    <property type="entry name" value="Riboflavin_synthase-like_b-brl"/>
</dbReference>
<evidence type="ECO:0000259" key="14">
    <source>
        <dbReference type="PROSITE" id="PS50902"/>
    </source>
</evidence>
<feature type="binding site" evidence="12">
    <location>
        <begin position="514"/>
        <end position="515"/>
    </location>
    <ligand>
        <name>NADP(+)</name>
        <dbReference type="ChEBI" id="CHEBI:58349"/>
    </ligand>
</feature>
<dbReference type="GO" id="GO:0050660">
    <property type="term" value="F:flavin adenine dinucleotide binding"/>
    <property type="evidence" value="ECO:0007669"/>
    <property type="project" value="InterPro"/>
</dbReference>
<keyword evidence="8 11" id="KW-0560">Oxidoreductase</keyword>
<feature type="domain" description="Flavodoxin-like" evidence="14">
    <location>
        <begin position="60"/>
        <end position="198"/>
    </location>
</feature>
<keyword evidence="6 11" id="KW-0521">NADP</keyword>
<dbReference type="InterPro" id="IPR023173">
    <property type="entry name" value="NADPH_Cyt_P450_Rdtase_alpha"/>
</dbReference>
<keyword evidence="17" id="KW-1185">Reference proteome</keyword>
<evidence type="ECO:0000256" key="4">
    <source>
        <dbReference type="ARBA" id="ARBA00022643"/>
    </source>
</evidence>
<comment type="pathway">
    <text evidence="11">Sulfur metabolism; hydrogen sulfide biosynthesis; hydrogen sulfide from sulfite (NADPH route): step 1/1.</text>
</comment>
<dbReference type="PANTHER" id="PTHR19384">
    <property type="entry name" value="NITRIC OXIDE SYNTHASE-RELATED"/>
    <property type="match status" value="1"/>
</dbReference>
<evidence type="ECO:0000256" key="6">
    <source>
        <dbReference type="ARBA" id="ARBA00022857"/>
    </source>
</evidence>
<evidence type="ECO:0000256" key="2">
    <source>
        <dbReference type="ARBA" id="ARBA00022605"/>
    </source>
</evidence>
<evidence type="ECO:0000256" key="3">
    <source>
        <dbReference type="ARBA" id="ARBA00022630"/>
    </source>
</evidence>
<dbReference type="PROSITE" id="PS50902">
    <property type="entry name" value="FLAVODOXIN_LIKE"/>
    <property type="match status" value="1"/>
</dbReference>
<feature type="binding site" evidence="12">
    <location>
        <position position="556"/>
    </location>
    <ligand>
        <name>NADP(+)</name>
        <dbReference type="ChEBI" id="CHEBI:58349"/>
    </ligand>
</feature>
<dbReference type="EMBL" id="RJUK01000001">
    <property type="protein sequence ID" value="ROQ21246.1"/>
    <property type="molecule type" value="Genomic_DNA"/>
</dbReference>
<dbReference type="OrthoDB" id="9816402at2"/>
<dbReference type="NCBIfam" id="TIGR01931">
    <property type="entry name" value="cysJ"/>
    <property type="match status" value="1"/>
</dbReference>
<dbReference type="InterPro" id="IPR003097">
    <property type="entry name" value="CysJ-like_FAD-binding"/>
</dbReference>
<feature type="binding site" evidence="12">
    <location>
        <begin position="399"/>
        <end position="401"/>
    </location>
    <ligand>
        <name>FAD</name>
        <dbReference type="ChEBI" id="CHEBI:57692"/>
    </ligand>
</feature>
<comment type="function">
    <text evidence="11">Component of the sulfite reductase complex that catalyzes the 6-electron reduction of sulfite to sulfide. This is one of several activities required for the biosynthesis of L-cysteine from sulfate. The flavoprotein component catalyzes the electron flow from NADPH -&gt; FAD -&gt; FMN to the hemoprotein component.</text>
</comment>
<gene>
    <name evidence="16" type="ORF">EDC38_1869</name>
</gene>
<dbReference type="Gene3D" id="3.40.50.80">
    <property type="entry name" value="Nucleotide-binding domain of ferredoxin-NADP reductase (FNR) module"/>
    <property type="match status" value="1"/>
</dbReference>
<feature type="binding site" evidence="12">
    <location>
        <begin position="113"/>
        <end position="116"/>
    </location>
    <ligand>
        <name>FMN</name>
        <dbReference type="ChEBI" id="CHEBI:58210"/>
    </ligand>
</feature>
<dbReference type="AlphaFoldDB" id="A0A3N1P944"/>
<feature type="compositionally biased region" description="Low complexity" evidence="13">
    <location>
        <begin position="207"/>
        <end position="223"/>
    </location>
</feature>
<dbReference type="InterPro" id="IPR001433">
    <property type="entry name" value="OxRdtase_FAD/NAD-bd"/>
</dbReference>
<dbReference type="GO" id="GO:0010181">
    <property type="term" value="F:FMN binding"/>
    <property type="evidence" value="ECO:0007669"/>
    <property type="project" value="InterPro"/>
</dbReference>